<dbReference type="InterPro" id="IPR038233">
    <property type="entry name" value="Colicin_D/E5_nuclease"/>
</dbReference>
<keyword evidence="3" id="KW-1185">Reference proteome</keyword>
<dbReference type="Pfam" id="PF07591">
    <property type="entry name" value="PT-HINT"/>
    <property type="match status" value="1"/>
</dbReference>
<dbReference type="InterPro" id="IPR021964">
    <property type="entry name" value="Colicin_E5_C"/>
</dbReference>
<evidence type="ECO:0000313" key="3">
    <source>
        <dbReference type="Proteomes" id="UP001580346"/>
    </source>
</evidence>
<dbReference type="NCBIfam" id="TIGR03696">
    <property type="entry name" value="Rhs_assc_core"/>
    <property type="match status" value="1"/>
</dbReference>
<comment type="caution">
    <text evidence="2">The sequence shown here is derived from an EMBL/GenBank/DDBJ whole genome shotgun (WGS) entry which is preliminary data.</text>
</comment>
<dbReference type="SMART" id="SM00306">
    <property type="entry name" value="HintN"/>
    <property type="match status" value="1"/>
</dbReference>
<dbReference type="PROSITE" id="PS50818">
    <property type="entry name" value="INTEIN_C_TER"/>
    <property type="match status" value="1"/>
</dbReference>
<dbReference type="SUPFAM" id="SSF102824">
    <property type="entry name" value="Colicin D/E5 nuclease domain"/>
    <property type="match status" value="1"/>
</dbReference>
<dbReference type="PANTHER" id="PTHR32305">
    <property type="match status" value="1"/>
</dbReference>
<gene>
    <name evidence="2" type="ORF">ACE41H_18925</name>
</gene>
<feature type="domain" description="Hint" evidence="1">
    <location>
        <begin position="219"/>
        <end position="313"/>
    </location>
</feature>
<dbReference type="Gene3D" id="3.30.2310.30">
    <property type="match status" value="1"/>
</dbReference>
<dbReference type="EMBL" id="JBHHMI010000020">
    <property type="protein sequence ID" value="MFB5268840.1"/>
    <property type="molecule type" value="Genomic_DNA"/>
</dbReference>
<evidence type="ECO:0000259" key="1">
    <source>
        <dbReference type="SMART" id="SM00306"/>
    </source>
</evidence>
<dbReference type="CDD" id="cd00081">
    <property type="entry name" value="Hint"/>
    <property type="match status" value="1"/>
</dbReference>
<dbReference type="InterPro" id="IPR003587">
    <property type="entry name" value="Hint_dom_N"/>
</dbReference>
<dbReference type="Proteomes" id="UP001580346">
    <property type="component" value="Unassembled WGS sequence"/>
</dbReference>
<dbReference type="InterPro" id="IPR036844">
    <property type="entry name" value="Hint_dom_sf"/>
</dbReference>
<dbReference type="RefSeq" id="WP_375357128.1">
    <property type="nucleotide sequence ID" value="NZ_JBHHMI010000020.1"/>
</dbReference>
<dbReference type="PANTHER" id="PTHR32305:SF17">
    <property type="entry name" value="TRNA NUCLEASE WAPA"/>
    <property type="match status" value="1"/>
</dbReference>
<proteinExistence type="predicted"/>
<dbReference type="Pfam" id="PF12106">
    <property type="entry name" value="Colicin_E5"/>
    <property type="match status" value="1"/>
</dbReference>
<dbReference type="InterPro" id="IPR006141">
    <property type="entry name" value="Intein_N"/>
</dbReference>
<dbReference type="InterPro" id="IPR022385">
    <property type="entry name" value="Rhs_assc_core"/>
</dbReference>
<dbReference type="SUPFAM" id="SSF51294">
    <property type="entry name" value="Hedgehog/intein (Hint) domain"/>
    <property type="match status" value="1"/>
</dbReference>
<protein>
    <submittedName>
        <fullName evidence="2">Polymorphic toxin-type HINT domain-containing protein</fullName>
    </submittedName>
</protein>
<organism evidence="2 3">
    <name type="scientific">Paenibacillus enshidis</name>
    <dbReference type="NCBI Taxonomy" id="1458439"/>
    <lineage>
        <taxon>Bacteria</taxon>
        <taxon>Bacillati</taxon>
        <taxon>Bacillota</taxon>
        <taxon>Bacilli</taxon>
        <taxon>Bacillales</taxon>
        <taxon>Paenibacillaceae</taxon>
        <taxon>Paenibacillus</taxon>
    </lineage>
</organism>
<dbReference type="NCBIfam" id="TIGR01443">
    <property type="entry name" value="intein_Cterm"/>
    <property type="match status" value="1"/>
</dbReference>
<dbReference type="InterPro" id="IPR038234">
    <property type="entry name" value="Colicin_E5_C_sf"/>
</dbReference>
<evidence type="ECO:0000313" key="2">
    <source>
        <dbReference type="EMBL" id="MFB5268840.1"/>
    </source>
</evidence>
<reference evidence="2 3" key="1">
    <citation type="submission" date="2024-09" db="EMBL/GenBank/DDBJ databases">
        <title>Paenibacillus zeirhizospherea sp. nov., isolated from surface of the maize (Zea mays) roots in a horticulture field, Hungary.</title>
        <authorList>
            <person name="Marton D."/>
            <person name="Farkas M."/>
            <person name="Bedics A."/>
            <person name="Toth E."/>
            <person name="Tancsics A."/>
            <person name="Boka K."/>
            <person name="Maroti G."/>
            <person name="Kriszt B."/>
            <person name="Cserhati M."/>
        </authorList>
    </citation>
    <scope>NUCLEOTIDE SEQUENCE [LARGE SCALE GENOMIC DNA]</scope>
    <source>
        <strain evidence="2 3">KCTC 33519</strain>
    </source>
</reference>
<dbReference type="InterPro" id="IPR050708">
    <property type="entry name" value="T6SS_VgrG/RHS"/>
</dbReference>
<dbReference type="Gene3D" id="2.180.10.10">
    <property type="entry name" value="RHS repeat-associated core"/>
    <property type="match status" value="1"/>
</dbReference>
<dbReference type="Gene3D" id="2.170.16.10">
    <property type="entry name" value="Hedgehog/Intein (Hint) domain"/>
    <property type="match status" value="1"/>
</dbReference>
<name>A0ABV5AXX3_9BACL</name>
<sequence>MFRQNSNSQGGYYYYNSHGDVVEIKDESGKTLNSYNYDIWGNIKSESGDFDNPYKYSGQIYDPESGYYYLTSRYYDPKSMRFINEDTYEGDITNPLSLNLYTYVSNNPLIYTDPSGHRQEMGAGWGGFAGNAYSATDPWKGWSGPVGSVANFLILDDINTLRDPSSSGLAKGLATAGFLPIGKAIKGGKLILTLKDKAGKVVEKEFKLVDEALDYAKACNCFAAGTTVQTDEGEKNIEDIKVGDKVLSKNEETGDVAYREVTATFNHGTDEIYNIHVGSQTIESTFNHPFYVQDKGWTFVKDLKVGDLLVQSDGNTLKIESIELVHKHVAVYNMTVDDFHTYFVSELGIWVHNTNCDIKFSDKFNKPQYKNQVAERGWTNESIANAIENPVKTGTTTNKYTGNSVTLYYVDDVHYVAVDKGTGKVIQVADLNKADWKMDLTK</sequence>
<accession>A0ABV5AXX3</accession>
<dbReference type="InterPro" id="IPR030934">
    <property type="entry name" value="Intein_C"/>
</dbReference>
<dbReference type="PROSITE" id="PS50817">
    <property type="entry name" value="INTEIN_N_TER"/>
    <property type="match status" value="1"/>
</dbReference>